<feature type="region of interest" description="Disordered" evidence="1">
    <location>
        <begin position="39"/>
        <end position="94"/>
    </location>
</feature>
<reference evidence="2 3" key="1">
    <citation type="submission" date="2016-07" db="EMBL/GenBank/DDBJ databases">
        <title>Pervasive Adenine N6-methylation of Active Genes in Fungi.</title>
        <authorList>
            <consortium name="DOE Joint Genome Institute"/>
            <person name="Mondo S.J."/>
            <person name="Dannebaum R.O."/>
            <person name="Kuo R.C."/>
            <person name="Labutti K."/>
            <person name="Haridas S."/>
            <person name="Kuo A."/>
            <person name="Salamov A."/>
            <person name="Ahrendt S.R."/>
            <person name="Lipzen A."/>
            <person name="Sullivan W."/>
            <person name="Andreopoulos W.B."/>
            <person name="Clum A."/>
            <person name="Lindquist E."/>
            <person name="Daum C."/>
            <person name="Ramamoorthy G.K."/>
            <person name="Gryganskyi A."/>
            <person name="Culley D."/>
            <person name="Magnuson J.K."/>
            <person name="James T.Y."/>
            <person name="O'Malley M.A."/>
            <person name="Stajich J.E."/>
            <person name="Spatafora J.W."/>
            <person name="Visel A."/>
            <person name="Grigoriev I.V."/>
        </authorList>
    </citation>
    <scope>NUCLEOTIDE SEQUENCE [LARGE SCALE GENOMIC DNA]</scope>
    <source>
        <strain evidence="2 3">CBS 129021</strain>
    </source>
</reference>
<sequence length="157" mass="17236">MDPTAKPMPTGSIYDSDNKCANGYVHVEAPTPSSYAIQEHATEKRSSDDSQSICHPSELLGLSPEGHSSVAARRKPRAAHTGDNPADDQGGGIWRGARDLAADLEDADGHLQTNVFEIFQLQTPLEKLYKLYAVYSVKLKKRKRTGTLVLKATFVRR</sequence>
<proteinExistence type="predicted"/>
<evidence type="ECO:0000256" key="1">
    <source>
        <dbReference type="SAM" id="MobiDB-lite"/>
    </source>
</evidence>
<dbReference type="GeneID" id="63780792"/>
<dbReference type="EMBL" id="MCFJ01000025">
    <property type="protein sequence ID" value="ORY55866.1"/>
    <property type="molecule type" value="Genomic_DNA"/>
</dbReference>
<dbReference type="Proteomes" id="UP000193689">
    <property type="component" value="Unassembled WGS sequence"/>
</dbReference>
<evidence type="ECO:0000313" key="3">
    <source>
        <dbReference type="Proteomes" id="UP000193689"/>
    </source>
</evidence>
<dbReference type="RefSeq" id="XP_040709818.1">
    <property type="nucleotide sequence ID" value="XM_040864580.1"/>
</dbReference>
<keyword evidence="3" id="KW-1185">Reference proteome</keyword>
<organism evidence="2 3">
    <name type="scientific">Pseudomassariella vexata</name>
    <dbReference type="NCBI Taxonomy" id="1141098"/>
    <lineage>
        <taxon>Eukaryota</taxon>
        <taxon>Fungi</taxon>
        <taxon>Dikarya</taxon>
        <taxon>Ascomycota</taxon>
        <taxon>Pezizomycotina</taxon>
        <taxon>Sordariomycetes</taxon>
        <taxon>Xylariomycetidae</taxon>
        <taxon>Amphisphaeriales</taxon>
        <taxon>Pseudomassariaceae</taxon>
        <taxon>Pseudomassariella</taxon>
    </lineage>
</organism>
<comment type="caution">
    <text evidence="2">The sequence shown here is derived from an EMBL/GenBank/DDBJ whole genome shotgun (WGS) entry which is preliminary data.</text>
</comment>
<gene>
    <name evidence="2" type="ORF">BCR38DRAFT_490871</name>
</gene>
<protein>
    <submittedName>
        <fullName evidence="2">Uncharacterized protein</fullName>
    </submittedName>
</protein>
<dbReference type="InParanoid" id="A0A1Y2D9R4"/>
<evidence type="ECO:0000313" key="2">
    <source>
        <dbReference type="EMBL" id="ORY55866.1"/>
    </source>
</evidence>
<dbReference type="AlphaFoldDB" id="A0A1Y2D9R4"/>
<name>A0A1Y2D9R4_9PEZI</name>
<accession>A0A1Y2D9R4</accession>